<comment type="subcellular location">
    <subcellularLocation>
        <location evidence="6">Cytoplasm</location>
    </subcellularLocation>
</comment>
<proteinExistence type="inferred from homology"/>
<dbReference type="GO" id="GO:0052907">
    <property type="term" value="F:23S rRNA (adenine(1618)-N(6))-methyltransferase activity"/>
    <property type="evidence" value="ECO:0007669"/>
    <property type="project" value="UniProtKB-EC"/>
</dbReference>
<dbReference type="GO" id="GO:0070475">
    <property type="term" value="P:rRNA base methylation"/>
    <property type="evidence" value="ECO:0007669"/>
    <property type="project" value="TreeGrafter"/>
</dbReference>
<dbReference type="FunFam" id="3.40.50.150:FF:000045">
    <property type="entry name" value="Ribosomal RNA large subunit methyltransferase F"/>
    <property type="match status" value="1"/>
</dbReference>
<dbReference type="EC" id="2.1.1.181" evidence="6"/>
<dbReference type="Proteomes" id="UP000288794">
    <property type="component" value="Unassembled WGS sequence"/>
</dbReference>
<gene>
    <name evidence="6" type="primary">rlmF</name>
    <name evidence="7" type="ORF">ED28_10780</name>
</gene>
<dbReference type="EMBL" id="JMEE01000031">
    <property type="protein sequence ID" value="RWR02106.1"/>
    <property type="molecule type" value="Genomic_DNA"/>
</dbReference>
<dbReference type="Gene3D" id="3.40.50.150">
    <property type="entry name" value="Vaccinia Virus protein VP39"/>
    <property type="match status" value="1"/>
</dbReference>
<comment type="catalytic activity">
    <reaction evidence="6">
        <text>adenosine(1618) in 23S rRNA + S-adenosyl-L-methionine = N(6)-methyladenosine(1618) in 23S rRNA + S-adenosyl-L-homocysteine + H(+)</text>
        <dbReference type="Rhea" id="RHEA:16497"/>
        <dbReference type="Rhea" id="RHEA-COMP:10229"/>
        <dbReference type="Rhea" id="RHEA-COMP:10231"/>
        <dbReference type="ChEBI" id="CHEBI:15378"/>
        <dbReference type="ChEBI" id="CHEBI:57856"/>
        <dbReference type="ChEBI" id="CHEBI:59789"/>
        <dbReference type="ChEBI" id="CHEBI:74411"/>
        <dbReference type="ChEBI" id="CHEBI:74449"/>
        <dbReference type="EC" id="2.1.1.181"/>
    </reaction>
</comment>
<dbReference type="InterPro" id="IPR010286">
    <property type="entry name" value="METTL16/RlmF"/>
</dbReference>
<dbReference type="PANTHER" id="PTHR13393:SF0">
    <property type="entry name" value="RNA N6-ADENOSINE-METHYLTRANSFERASE METTL16"/>
    <property type="match status" value="1"/>
</dbReference>
<evidence type="ECO:0000313" key="7">
    <source>
        <dbReference type="EMBL" id="RWR02106.1"/>
    </source>
</evidence>
<evidence type="ECO:0000256" key="5">
    <source>
        <dbReference type="ARBA" id="ARBA00022691"/>
    </source>
</evidence>
<comment type="caution">
    <text evidence="7">The sequence shown here is derived from an EMBL/GenBank/DDBJ whole genome shotgun (WGS) entry which is preliminary data.</text>
</comment>
<dbReference type="InterPro" id="IPR016909">
    <property type="entry name" value="rRNA_lsu_MeTfrase_F"/>
</dbReference>
<organism evidence="7 8">
    <name type="scientific">[Pantoea] beijingensis</name>
    <dbReference type="NCBI Taxonomy" id="1324864"/>
    <lineage>
        <taxon>Bacteria</taxon>
        <taxon>Pseudomonadati</taxon>
        <taxon>Pseudomonadota</taxon>
        <taxon>Gammaproteobacteria</taxon>
        <taxon>Enterobacterales</taxon>
        <taxon>Erwiniaceae</taxon>
        <taxon>Erwinia</taxon>
    </lineage>
</organism>
<comment type="function">
    <text evidence="6">Specifically methylates the adenine in position 1618 of 23S rRNA.</text>
</comment>
<dbReference type="SUPFAM" id="SSF53335">
    <property type="entry name" value="S-adenosyl-L-methionine-dependent methyltransferases"/>
    <property type="match status" value="1"/>
</dbReference>
<dbReference type="GO" id="GO:0005737">
    <property type="term" value="C:cytoplasm"/>
    <property type="evidence" value="ECO:0007669"/>
    <property type="project" value="UniProtKB-SubCell"/>
</dbReference>
<protein>
    <recommendedName>
        <fullName evidence="6">Ribosomal RNA large subunit methyltransferase F</fullName>
        <ecNumber evidence="6">2.1.1.181</ecNumber>
    </recommendedName>
    <alternativeName>
        <fullName evidence="6">23S rRNA mA1618 methyltransferase</fullName>
    </alternativeName>
    <alternativeName>
        <fullName evidence="6">rRNA adenine N-6-methyltransferase</fullName>
    </alternativeName>
</protein>
<dbReference type="HAMAP" id="MF_01848">
    <property type="entry name" value="23SrRNA_methyltr_F"/>
    <property type="match status" value="1"/>
</dbReference>
<evidence type="ECO:0000256" key="2">
    <source>
        <dbReference type="ARBA" id="ARBA00022552"/>
    </source>
</evidence>
<keyword evidence="8" id="KW-1185">Reference proteome</keyword>
<dbReference type="CDD" id="cd02440">
    <property type="entry name" value="AdoMet_MTases"/>
    <property type="match status" value="1"/>
</dbReference>
<dbReference type="NCBIfam" id="NF008725">
    <property type="entry name" value="PRK11727.1"/>
    <property type="match status" value="1"/>
</dbReference>
<evidence type="ECO:0000256" key="1">
    <source>
        <dbReference type="ARBA" id="ARBA00022490"/>
    </source>
</evidence>
<keyword evidence="1 6" id="KW-0963">Cytoplasm</keyword>
<comment type="similarity">
    <text evidence="6">Belongs to the methyltransferase superfamily. METTL16/RlmF family.</text>
</comment>
<keyword evidence="2 6" id="KW-0698">rRNA processing</keyword>
<dbReference type="Pfam" id="PF05971">
    <property type="entry name" value="Methyltransf_10"/>
    <property type="match status" value="1"/>
</dbReference>
<evidence type="ECO:0000256" key="4">
    <source>
        <dbReference type="ARBA" id="ARBA00022679"/>
    </source>
</evidence>
<keyword evidence="5 6" id="KW-0949">S-adenosyl-L-methionine</keyword>
<dbReference type="InterPro" id="IPR029063">
    <property type="entry name" value="SAM-dependent_MTases_sf"/>
</dbReference>
<sequence length="312" mass="35298">MIKPAEKTVLHPRNRHRGRYDFTALKLSHPPLVPYVQINQYGDESVNFADAEAVKVLNQALLHHFYQIEHWMIPDGFLCPPIPGRADYIHHLADLLAEDHQSVVPKNSNVLDIGCGANCIYPLIGHREYGWRFTGSEVNEQAMRAANAIIAANPGLARGIRLRRQKDNGAIFHGVIHKNESYSATMCNPPFHASASDARQGSQRKLRNLGLDTRAPLNFGGQQDELWCEGGERAFIGKMIAESAEFSRQCVWFTSLVSRKEHLPELRRLLEEAEVAQVRIVEMAQGQKQSRFIAWSFLDKTARSRMLANLNR</sequence>
<keyword evidence="4 6" id="KW-0808">Transferase</keyword>
<accession>A0A443IDU7</accession>
<evidence type="ECO:0000256" key="6">
    <source>
        <dbReference type="HAMAP-Rule" id="MF_01848"/>
    </source>
</evidence>
<reference evidence="7 8" key="1">
    <citation type="submission" date="2014-04" db="EMBL/GenBank/DDBJ databases">
        <title>Draft genome sequence of Pantoea beijingensis strain LMG 27579, an emerging pathogen to Pleurotus eryngii with potential industrial application.</title>
        <authorList>
            <person name="Xu F."/>
            <person name="Liu Y."/>
            <person name="Wang S."/>
            <person name="Yin Y."/>
            <person name="Ma Y."/>
            <person name="Zhao S."/>
            <person name="Rong C."/>
        </authorList>
    </citation>
    <scope>NUCLEOTIDE SEQUENCE [LARGE SCALE GENOMIC DNA]</scope>
    <source>
        <strain evidence="7 8">LMG 27579</strain>
    </source>
</reference>
<dbReference type="PIRSF" id="PIRSF029038">
    <property type="entry name" value="Mtase_YbiN_prd"/>
    <property type="match status" value="1"/>
</dbReference>
<dbReference type="PANTHER" id="PTHR13393">
    <property type="entry name" value="SAM-DEPENDENT METHYLTRANSFERASE"/>
    <property type="match status" value="1"/>
</dbReference>
<dbReference type="RefSeq" id="WP_128177813.1">
    <property type="nucleotide sequence ID" value="NZ_CP071409.1"/>
</dbReference>
<evidence type="ECO:0000256" key="3">
    <source>
        <dbReference type="ARBA" id="ARBA00022603"/>
    </source>
</evidence>
<name>A0A443IDU7_9GAMM</name>
<keyword evidence="3 6" id="KW-0489">Methyltransferase</keyword>
<dbReference type="AlphaFoldDB" id="A0A443IDU7"/>
<evidence type="ECO:0000313" key="8">
    <source>
        <dbReference type="Proteomes" id="UP000288794"/>
    </source>
</evidence>